<accession>A0A0A9AVV3</accession>
<evidence type="ECO:0000313" key="1">
    <source>
        <dbReference type="EMBL" id="JAD55251.1"/>
    </source>
</evidence>
<name>A0A0A9AVV3_ARUDO</name>
<dbReference type="AlphaFoldDB" id="A0A0A9AVV3"/>
<reference evidence="1" key="1">
    <citation type="submission" date="2014-09" db="EMBL/GenBank/DDBJ databases">
        <authorList>
            <person name="Magalhaes I.L.F."/>
            <person name="Oliveira U."/>
            <person name="Santos F.R."/>
            <person name="Vidigal T.H.D.A."/>
            <person name="Brescovit A.D."/>
            <person name="Santos A.J."/>
        </authorList>
    </citation>
    <scope>NUCLEOTIDE SEQUENCE</scope>
    <source>
        <tissue evidence="1">Shoot tissue taken approximately 20 cm above the soil surface</tissue>
    </source>
</reference>
<reference evidence="1" key="2">
    <citation type="journal article" date="2015" name="Data Brief">
        <title>Shoot transcriptome of the giant reed, Arundo donax.</title>
        <authorList>
            <person name="Barrero R.A."/>
            <person name="Guerrero F.D."/>
            <person name="Moolhuijzen P."/>
            <person name="Goolsby J.A."/>
            <person name="Tidwell J."/>
            <person name="Bellgard S.E."/>
            <person name="Bellgard M.I."/>
        </authorList>
    </citation>
    <scope>NUCLEOTIDE SEQUENCE</scope>
    <source>
        <tissue evidence="1">Shoot tissue taken approximately 20 cm above the soil surface</tissue>
    </source>
</reference>
<organism evidence="1">
    <name type="scientific">Arundo donax</name>
    <name type="common">Giant reed</name>
    <name type="synonym">Donax arundinaceus</name>
    <dbReference type="NCBI Taxonomy" id="35708"/>
    <lineage>
        <taxon>Eukaryota</taxon>
        <taxon>Viridiplantae</taxon>
        <taxon>Streptophyta</taxon>
        <taxon>Embryophyta</taxon>
        <taxon>Tracheophyta</taxon>
        <taxon>Spermatophyta</taxon>
        <taxon>Magnoliopsida</taxon>
        <taxon>Liliopsida</taxon>
        <taxon>Poales</taxon>
        <taxon>Poaceae</taxon>
        <taxon>PACMAD clade</taxon>
        <taxon>Arundinoideae</taxon>
        <taxon>Arundineae</taxon>
        <taxon>Arundo</taxon>
    </lineage>
</organism>
<dbReference type="EMBL" id="GBRH01242644">
    <property type="protein sequence ID" value="JAD55251.1"/>
    <property type="molecule type" value="Transcribed_RNA"/>
</dbReference>
<proteinExistence type="predicted"/>
<protein>
    <submittedName>
        <fullName evidence="1">Uncharacterized protein</fullName>
    </submittedName>
</protein>
<sequence>MINQAEDVQQRVSNSYINTLTLSVDRCSNKPALSVDVIQRSRAQLDILVVKTDILSTTQTQHQCCNV</sequence>